<dbReference type="PANTHER" id="PTHR44835">
    <property type="entry name" value="UDP-N-ACETYLGLUCOSAMINE--PEPTIDE N-ACETYLGLUCOSAMINYLTRANSFERASE SPINDLY-RELATED"/>
    <property type="match status" value="1"/>
</dbReference>
<keyword evidence="2" id="KW-0328">Glycosyltransferase</keyword>
<dbReference type="PANTHER" id="PTHR44835:SF1">
    <property type="entry name" value="PROTEIN O-GLCNAC TRANSFERASE"/>
    <property type="match status" value="1"/>
</dbReference>
<dbReference type="Proteomes" id="UP000054903">
    <property type="component" value="Unassembled WGS sequence"/>
</dbReference>
<keyword evidence="3" id="KW-0808">Transferase</keyword>
<dbReference type="InterPro" id="IPR051939">
    <property type="entry name" value="Glycosyltr_41/O-GlcNAc_trsf"/>
</dbReference>
<sequence>MSSNFSVERFEACVHGGKPDEAIAQLCEFGELLQESPFVDLTTLLPPSDAWPRPNRNRLLERFFSRMAAGIVSLLGDTEFTLTDAQFQQLAGTRSLIQHLLGAAPLKNADHVTRRFLPVIEEDGTVRLPVPDAIKRLNILCNSESQLPLDFNACMRADPAPALNLAIAIAGEILPGSADAHRNREALLDWLCPALADQHDVRDIEIKRLLFLYMHCTYAEVEHRHEIKRSINQLVRRTLAKTALTDLNVKLPAWRAARERPLMLVVLEAFTDGHSIARTHGPTLAAARTRFDVVAMCYADAIGDYGRSIFTQVIELPADGDFMRTLMTIRQFAESEHPDVLYMPSVGMSLLTLCVSNMRLAPLQIAGLGHPATTHSDCIDYVSVEEDFVGDPACFSEALLRLPRDGQPYRPSPFMEPVRARRKKTPGHIDIGVAASLMKLSPSFLNACREISARSRTPVHFHFLTSGGNAVTLLHLAKVAQQAWGAENGTVMPGQSYMDYVNYLNDMDMFLSPFPFGNTNGIVDAFTVGLPGVCKTGREVFERIDGAMFMRAYMPGWLVADTVDEYVESAVRLANNHDERESLRRYMLEKNVVTRFFEGRPEVFGEMVLDLVERERLKTA</sequence>
<evidence type="ECO:0000259" key="4">
    <source>
        <dbReference type="Pfam" id="PF18254"/>
    </source>
</evidence>
<dbReference type="Gene3D" id="3.40.50.2000">
    <property type="entry name" value="Glycogen Phosphorylase B"/>
    <property type="match status" value="1"/>
</dbReference>
<organism evidence="5 6">
    <name type="scientific">Caballeronia fortuita</name>
    <dbReference type="NCBI Taxonomy" id="1777138"/>
    <lineage>
        <taxon>Bacteria</taxon>
        <taxon>Pseudomonadati</taxon>
        <taxon>Pseudomonadota</taxon>
        <taxon>Betaproteobacteria</taxon>
        <taxon>Burkholderiales</taxon>
        <taxon>Burkholderiaceae</taxon>
        <taxon>Caballeronia</taxon>
    </lineage>
</organism>
<evidence type="ECO:0000313" key="6">
    <source>
        <dbReference type="Proteomes" id="UP000054903"/>
    </source>
</evidence>
<reference evidence="5" key="1">
    <citation type="submission" date="2016-01" db="EMBL/GenBank/DDBJ databases">
        <authorList>
            <person name="Peeters C."/>
        </authorList>
    </citation>
    <scope>NUCLEOTIDE SEQUENCE</scope>
    <source>
        <strain evidence="5">LMG 29320</strain>
    </source>
</reference>
<feature type="domain" description="HMW1" evidence="4">
    <location>
        <begin position="158"/>
        <end position="238"/>
    </location>
</feature>
<dbReference type="AlphaFoldDB" id="A0A158BRE2"/>
<dbReference type="GO" id="GO:0016757">
    <property type="term" value="F:glycosyltransferase activity"/>
    <property type="evidence" value="ECO:0007669"/>
    <property type="project" value="UniProtKB-KW"/>
</dbReference>
<comment type="caution">
    <text evidence="5">The sequence shown here is derived from an EMBL/GenBank/DDBJ whole genome shotgun (WGS) entry which is preliminary data.</text>
</comment>
<accession>A0A158BRE2</accession>
<name>A0A158BRE2_9BURK</name>
<dbReference type="Gene3D" id="3.40.50.11380">
    <property type="match status" value="1"/>
</dbReference>
<gene>
    <name evidence="5" type="ORF">AWB77_03168</name>
</gene>
<evidence type="ECO:0000256" key="1">
    <source>
        <dbReference type="ARBA" id="ARBA00004922"/>
    </source>
</evidence>
<protein>
    <submittedName>
        <fullName evidence="5">TPR repeat-containing protein</fullName>
    </submittedName>
</protein>
<proteinExistence type="predicted"/>
<dbReference type="Pfam" id="PF18254">
    <property type="entry name" value="HMw1_D2"/>
    <property type="match status" value="1"/>
</dbReference>
<evidence type="ECO:0000313" key="5">
    <source>
        <dbReference type="EMBL" id="SAK72678.1"/>
    </source>
</evidence>
<evidence type="ECO:0000256" key="3">
    <source>
        <dbReference type="ARBA" id="ARBA00022679"/>
    </source>
</evidence>
<dbReference type="STRING" id="1777138.AWB77_03168"/>
<evidence type="ECO:0000256" key="2">
    <source>
        <dbReference type="ARBA" id="ARBA00022676"/>
    </source>
</evidence>
<comment type="pathway">
    <text evidence="1">Protein modification; protein glycosylation.</text>
</comment>
<dbReference type="EMBL" id="FCNX02000007">
    <property type="protein sequence ID" value="SAK72678.1"/>
    <property type="molecule type" value="Genomic_DNA"/>
</dbReference>
<keyword evidence="6" id="KW-1185">Reference proteome</keyword>
<dbReference type="InterPro" id="IPR040542">
    <property type="entry name" value="HMW1_D2"/>
</dbReference>